<feature type="compositionally biased region" description="Basic and acidic residues" evidence="4">
    <location>
        <begin position="250"/>
        <end position="263"/>
    </location>
</feature>
<dbReference type="InterPro" id="IPR020904">
    <property type="entry name" value="Sc_DH/Rdtase_CS"/>
</dbReference>
<keyword evidence="3" id="KW-0560">Oxidoreductase</keyword>
<sequence length="263" mass="29009">MECNPNGDKGVAIITGSTSGIGLDLAEHPHSQGYRLGLAGRQVELGEAVASKFDHTGATYVFVQCDVSSYDTQSQLFRAVWQKFPHLSCVEVNYKGSLYGTTLATHFKRYNHNPEYSSTKAASVAFARATSPVLLQKENITINVVLPGAYDTTIIPGFQEAFLPKHLTMKSCIIAAYDVVLKDDSDQITEQCVETAHDKLYYHNTPAYKSEEIVKRGNAIYEPWFTKLHGEPSEVEGALTAPPNRQTGELYERKAGDPKPCDD</sequence>
<evidence type="ECO:0000256" key="1">
    <source>
        <dbReference type="ARBA" id="ARBA00006484"/>
    </source>
</evidence>
<accession>A0ABR2XLQ4</accession>
<organism evidence="5 6">
    <name type="scientific">Seiridium cardinale</name>
    <dbReference type="NCBI Taxonomy" id="138064"/>
    <lineage>
        <taxon>Eukaryota</taxon>
        <taxon>Fungi</taxon>
        <taxon>Dikarya</taxon>
        <taxon>Ascomycota</taxon>
        <taxon>Pezizomycotina</taxon>
        <taxon>Sordariomycetes</taxon>
        <taxon>Xylariomycetidae</taxon>
        <taxon>Amphisphaeriales</taxon>
        <taxon>Sporocadaceae</taxon>
        <taxon>Seiridium</taxon>
    </lineage>
</organism>
<evidence type="ECO:0000256" key="4">
    <source>
        <dbReference type="SAM" id="MobiDB-lite"/>
    </source>
</evidence>
<reference evidence="5 6" key="1">
    <citation type="submission" date="2024-02" db="EMBL/GenBank/DDBJ databases">
        <title>First draft genome assembly of two strains of Seiridium cardinale.</title>
        <authorList>
            <person name="Emiliani G."/>
            <person name="Scali E."/>
        </authorList>
    </citation>
    <scope>NUCLEOTIDE SEQUENCE [LARGE SCALE GENOMIC DNA]</scope>
    <source>
        <strain evidence="5 6">BM-138-000479</strain>
    </source>
</reference>
<dbReference type="PANTHER" id="PTHR43669:SF3">
    <property type="entry name" value="ALCOHOL DEHYDROGENASE, PUTATIVE (AFU_ORTHOLOGUE AFUA_3G03445)-RELATED"/>
    <property type="match status" value="1"/>
</dbReference>
<keyword evidence="6" id="KW-1185">Reference proteome</keyword>
<dbReference type="InterPro" id="IPR036291">
    <property type="entry name" value="NAD(P)-bd_dom_sf"/>
</dbReference>
<dbReference type="PRINTS" id="PR00081">
    <property type="entry name" value="GDHRDH"/>
</dbReference>
<evidence type="ECO:0000313" key="6">
    <source>
        <dbReference type="Proteomes" id="UP001465668"/>
    </source>
</evidence>
<dbReference type="Gene3D" id="3.40.50.720">
    <property type="entry name" value="NAD(P)-binding Rossmann-like Domain"/>
    <property type="match status" value="2"/>
</dbReference>
<dbReference type="PANTHER" id="PTHR43669">
    <property type="entry name" value="5-KETO-D-GLUCONATE 5-REDUCTASE"/>
    <property type="match status" value="1"/>
</dbReference>
<proteinExistence type="inferred from homology"/>
<dbReference type="EMBL" id="JARVKM010000039">
    <property type="protein sequence ID" value="KAK9774735.1"/>
    <property type="molecule type" value="Genomic_DNA"/>
</dbReference>
<feature type="region of interest" description="Disordered" evidence="4">
    <location>
        <begin position="235"/>
        <end position="263"/>
    </location>
</feature>
<dbReference type="Proteomes" id="UP001465668">
    <property type="component" value="Unassembled WGS sequence"/>
</dbReference>
<protein>
    <submittedName>
        <fullName evidence="5">15-hydroxyprostaglandin dehydrogenase</fullName>
    </submittedName>
</protein>
<gene>
    <name evidence="5" type="ORF">SCAR479_08555</name>
</gene>
<comment type="caution">
    <text evidence="5">The sequence shown here is derived from an EMBL/GenBank/DDBJ whole genome shotgun (WGS) entry which is preliminary data.</text>
</comment>
<evidence type="ECO:0000256" key="2">
    <source>
        <dbReference type="ARBA" id="ARBA00022857"/>
    </source>
</evidence>
<evidence type="ECO:0000313" key="5">
    <source>
        <dbReference type="EMBL" id="KAK9774735.1"/>
    </source>
</evidence>
<evidence type="ECO:0000256" key="3">
    <source>
        <dbReference type="ARBA" id="ARBA00023002"/>
    </source>
</evidence>
<name>A0ABR2XLQ4_9PEZI</name>
<keyword evidence="2" id="KW-0521">NADP</keyword>
<dbReference type="InterPro" id="IPR002347">
    <property type="entry name" value="SDR_fam"/>
</dbReference>
<dbReference type="PROSITE" id="PS00061">
    <property type="entry name" value="ADH_SHORT"/>
    <property type="match status" value="1"/>
</dbReference>
<comment type="similarity">
    <text evidence="1">Belongs to the short-chain dehydrogenases/reductases (SDR) family.</text>
</comment>
<dbReference type="SUPFAM" id="SSF51735">
    <property type="entry name" value="NAD(P)-binding Rossmann-fold domains"/>
    <property type="match status" value="1"/>
</dbReference>
<dbReference type="Pfam" id="PF00106">
    <property type="entry name" value="adh_short"/>
    <property type="match status" value="1"/>
</dbReference>